<dbReference type="EMBL" id="FOSG01000029">
    <property type="protein sequence ID" value="SFL85513.1"/>
    <property type="molecule type" value="Genomic_DNA"/>
</dbReference>
<gene>
    <name evidence="2" type="ORF">SAMN05192584_12947</name>
</gene>
<organism evidence="2 3">
    <name type="scientific">Streptomyces pini</name>
    <dbReference type="NCBI Taxonomy" id="1520580"/>
    <lineage>
        <taxon>Bacteria</taxon>
        <taxon>Bacillati</taxon>
        <taxon>Actinomycetota</taxon>
        <taxon>Actinomycetes</taxon>
        <taxon>Kitasatosporales</taxon>
        <taxon>Streptomycetaceae</taxon>
        <taxon>Streptomyces</taxon>
    </lineage>
</organism>
<feature type="compositionally biased region" description="Gly residues" evidence="1">
    <location>
        <begin position="1"/>
        <end position="20"/>
    </location>
</feature>
<feature type="region of interest" description="Disordered" evidence="1">
    <location>
        <begin position="47"/>
        <end position="68"/>
    </location>
</feature>
<accession>A0A1I4L3Y3</accession>
<protein>
    <submittedName>
        <fullName evidence="2">Uncharacterized protein</fullName>
    </submittedName>
</protein>
<keyword evidence="3" id="KW-1185">Reference proteome</keyword>
<dbReference type="Proteomes" id="UP000198928">
    <property type="component" value="Unassembled WGS sequence"/>
</dbReference>
<reference evidence="3" key="1">
    <citation type="submission" date="2016-10" db="EMBL/GenBank/DDBJ databases">
        <authorList>
            <person name="Varghese N."/>
            <person name="Submissions S."/>
        </authorList>
    </citation>
    <scope>NUCLEOTIDE SEQUENCE [LARGE SCALE GENOMIC DNA]</scope>
    <source>
        <strain evidence="3">PL19</strain>
    </source>
</reference>
<proteinExistence type="predicted"/>
<evidence type="ECO:0000256" key="1">
    <source>
        <dbReference type="SAM" id="MobiDB-lite"/>
    </source>
</evidence>
<name>A0A1I4L3Y3_9ACTN</name>
<evidence type="ECO:0000313" key="2">
    <source>
        <dbReference type="EMBL" id="SFL85513.1"/>
    </source>
</evidence>
<sequence length="85" mass="8348">MRAGGAAGGAAAGGDGGGTGRSVEAAEDMGVGMLPLLPRQQRGPLRLGLPAAAPLPGPDAGRRAVRPARVRVRVRETAAAGRLTA</sequence>
<feature type="region of interest" description="Disordered" evidence="1">
    <location>
        <begin position="1"/>
        <end position="26"/>
    </location>
</feature>
<evidence type="ECO:0000313" key="3">
    <source>
        <dbReference type="Proteomes" id="UP000198928"/>
    </source>
</evidence>
<dbReference type="AlphaFoldDB" id="A0A1I4L3Y3"/>